<dbReference type="Proteomes" id="UP000241769">
    <property type="component" value="Unassembled WGS sequence"/>
</dbReference>
<keyword evidence="2" id="KW-1185">Reference proteome</keyword>
<accession>A0A2P6NTM0</accession>
<reference evidence="1 2" key="1">
    <citation type="journal article" date="2018" name="Genome Biol. Evol.">
        <title>Multiple Roots of Fruiting Body Formation in Amoebozoa.</title>
        <authorList>
            <person name="Hillmann F."/>
            <person name="Forbes G."/>
            <person name="Novohradska S."/>
            <person name="Ferling I."/>
            <person name="Riege K."/>
            <person name="Groth M."/>
            <person name="Westermann M."/>
            <person name="Marz M."/>
            <person name="Spaller T."/>
            <person name="Winckler T."/>
            <person name="Schaap P."/>
            <person name="Glockner G."/>
        </authorList>
    </citation>
    <scope>NUCLEOTIDE SEQUENCE [LARGE SCALE GENOMIC DNA]</scope>
    <source>
        <strain evidence="1 2">Jena</strain>
    </source>
</reference>
<dbReference type="InParanoid" id="A0A2P6NTM0"/>
<name>A0A2P6NTM0_9EUKA</name>
<protein>
    <submittedName>
        <fullName evidence="1">Uncharacterized protein</fullName>
    </submittedName>
</protein>
<dbReference type="EMBL" id="MDYQ01000021">
    <property type="protein sequence ID" value="PRP87312.1"/>
    <property type="molecule type" value="Genomic_DNA"/>
</dbReference>
<sequence>MILSAAESCCYSTLVPAATNTLLIDRTTKSCSITRLRPDWRPIVDQICAMHIYSYLAGVKVFRGSEVVEYSLSEGPIKVSKKDPQYLRNYSCHNCTVRGQMKNAYWCVFRGREYDTNSVCPNLSHGSLSSRALKLYVVYFHTNNSPCELRLTSIHAEAETMWFHADVQLAQVFLMMPCHWTRLGVSRAGAHQPSTLTGSSKRGMTIGSLLFPSR</sequence>
<dbReference type="AlphaFoldDB" id="A0A2P6NTM0"/>
<gene>
    <name evidence="1" type="ORF">PROFUN_01574</name>
</gene>
<evidence type="ECO:0000313" key="1">
    <source>
        <dbReference type="EMBL" id="PRP87312.1"/>
    </source>
</evidence>
<evidence type="ECO:0000313" key="2">
    <source>
        <dbReference type="Proteomes" id="UP000241769"/>
    </source>
</evidence>
<organism evidence="1 2">
    <name type="scientific">Planoprotostelium fungivorum</name>
    <dbReference type="NCBI Taxonomy" id="1890364"/>
    <lineage>
        <taxon>Eukaryota</taxon>
        <taxon>Amoebozoa</taxon>
        <taxon>Evosea</taxon>
        <taxon>Variosea</taxon>
        <taxon>Cavosteliida</taxon>
        <taxon>Cavosteliaceae</taxon>
        <taxon>Planoprotostelium</taxon>
    </lineage>
</organism>
<comment type="caution">
    <text evidence="1">The sequence shown here is derived from an EMBL/GenBank/DDBJ whole genome shotgun (WGS) entry which is preliminary data.</text>
</comment>
<proteinExistence type="predicted"/>